<organism evidence="2 3">
    <name type="scientific">Algoriphagus marincola HL-49</name>
    <dbReference type="NCBI Taxonomy" id="1305737"/>
    <lineage>
        <taxon>Bacteria</taxon>
        <taxon>Pseudomonadati</taxon>
        <taxon>Bacteroidota</taxon>
        <taxon>Cytophagia</taxon>
        <taxon>Cytophagales</taxon>
        <taxon>Cyclobacteriaceae</taxon>
        <taxon>Algoriphagus</taxon>
    </lineage>
</organism>
<dbReference type="EMBL" id="LJXT01000027">
    <property type="protein sequence ID" value="KPQ18021.1"/>
    <property type="molecule type" value="Genomic_DNA"/>
</dbReference>
<evidence type="ECO:0000256" key="1">
    <source>
        <dbReference type="SAM" id="MobiDB-lite"/>
    </source>
</evidence>
<dbReference type="OrthoDB" id="9775735at2"/>
<gene>
    <name evidence="2" type="ORF">HLUCCX10_05810</name>
</gene>
<evidence type="ECO:0000313" key="3">
    <source>
        <dbReference type="Proteomes" id="UP000050421"/>
    </source>
</evidence>
<name>A0A0P8AQA8_9BACT</name>
<feature type="region of interest" description="Disordered" evidence="1">
    <location>
        <begin position="22"/>
        <end position="45"/>
    </location>
</feature>
<proteinExistence type="predicted"/>
<comment type="caution">
    <text evidence="2">The sequence shown here is derived from an EMBL/GenBank/DDBJ whole genome shotgun (WGS) entry which is preliminary data.</text>
</comment>
<dbReference type="AlphaFoldDB" id="A0A0P8AQA8"/>
<sequence length="45" mass="5435">MMYSLNKGLKSEYLKMTQLEKEPDTKRYEKKLERTLSKKKAPQKD</sequence>
<evidence type="ECO:0000313" key="2">
    <source>
        <dbReference type="EMBL" id="KPQ18021.1"/>
    </source>
</evidence>
<protein>
    <submittedName>
        <fullName evidence="2">Uncharacterized protein</fullName>
    </submittedName>
</protein>
<accession>A0A0P8AQA8</accession>
<reference evidence="2 3" key="1">
    <citation type="submission" date="2015-09" db="EMBL/GenBank/DDBJ databases">
        <title>Identification and resolution of microdiversity through metagenomic sequencing of parallel consortia.</title>
        <authorList>
            <person name="Nelson W.C."/>
            <person name="Romine M.F."/>
            <person name="Lindemann S.R."/>
        </authorList>
    </citation>
    <scope>NUCLEOTIDE SEQUENCE [LARGE SCALE GENOMIC DNA]</scope>
    <source>
        <strain evidence="2">HL-49</strain>
    </source>
</reference>
<dbReference type="Proteomes" id="UP000050421">
    <property type="component" value="Unassembled WGS sequence"/>
</dbReference>
<dbReference type="PATRIC" id="fig|1305737.6.peg.1825"/>